<comment type="caution">
    <text evidence="2">The sequence shown here is derived from an EMBL/GenBank/DDBJ whole genome shotgun (WGS) entry which is preliminary data.</text>
</comment>
<reference evidence="2" key="1">
    <citation type="journal article" date="2021" name="Mol. Plant Microbe Interact.">
        <title>Telomere to telomere genome assembly of Fusarium musae F31, causal agent of crown rot disease of banana.</title>
        <authorList>
            <person name="Degradi L."/>
            <person name="Tava V."/>
            <person name="Kunova A."/>
            <person name="Cortesi P."/>
            <person name="Saracchi M."/>
            <person name="Pasquali M."/>
        </authorList>
    </citation>
    <scope>NUCLEOTIDE SEQUENCE</scope>
    <source>
        <strain evidence="2">F31</strain>
    </source>
</reference>
<keyword evidence="1" id="KW-1133">Transmembrane helix</keyword>
<name>A0A9P8IJ59_9HYPO</name>
<keyword evidence="1" id="KW-0472">Membrane</keyword>
<accession>A0A9P8IJ59</accession>
<evidence type="ECO:0000313" key="3">
    <source>
        <dbReference type="Proteomes" id="UP000827133"/>
    </source>
</evidence>
<keyword evidence="3" id="KW-1185">Reference proteome</keyword>
<dbReference type="EMBL" id="JAHBCI010000010">
    <property type="protein sequence ID" value="KAG9495847.1"/>
    <property type="molecule type" value="Genomic_DNA"/>
</dbReference>
<protein>
    <recommendedName>
        <fullName evidence="4">Ubiquitin 3 binding protein But2 C-terminal domain-containing protein</fullName>
    </recommendedName>
</protein>
<gene>
    <name evidence="2" type="ORF">J7337_012405</name>
</gene>
<evidence type="ECO:0000256" key="1">
    <source>
        <dbReference type="SAM" id="Phobius"/>
    </source>
</evidence>
<evidence type="ECO:0008006" key="4">
    <source>
        <dbReference type="Google" id="ProtNLM"/>
    </source>
</evidence>
<dbReference type="AlphaFoldDB" id="A0A9P8IJ59"/>
<dbReference type="KEGG" id="fmu:J7337_012405"/>
<evidence type="ECO:0000313" key="2">
    <source>
        <dbReference type="EMBL" id="KAG9495847.1"/>
    </source>
</evidence>
<dbReference type="GeneID" id="68320261"/>
<proteinExistence type="predicted"/>
<feature type="transmembrane region" description="Helical" evidence="1">
    <location>
        <begin position="31"/>
        <end position="54"/>
    </location>
</feature>
<keyword evidence="1" id="KW-0812">Transmembrane</keyword>
<dbReference type="RefSeq" id="XP_044674847.1">
    <property type="nucleotide sequence ID" value="XM_044829931.1"/>
</dbReference>
<sequence length="228" mass="24725">MLNSSHRFRAPVYIPELPHLYFEYSPASKMYFLANTFTALTCLLAVAGAVPTALPRASGNCPSTGKATRQEPSALYSVFPGSPDVAKKSVGFNVATYNNASQIEQLLVFTDIPAEAKKCTLGWAQGEQPERLFIVKGGDALTEFKQLSGFPSKGVTYNTAKEFDTAGESVGAADFTNWDDLPAQTHIVGNIDCKSTVYLKAALRNPNGNTKVFLEQSDKNGVYIEYSC</sequence>
<organism evidence="2 3">
    <name type="scientific">Fusarium musae</name>
    <dbReference type="NCBI Taxonomy" id="1042133"/>
    <lineage>
        <taxon>Eukaryota</taxon>
        <taxon>Fungi</taxon>
        <taxon>Dikarya</taxon>
        <taxon>Ascomycota</taxon>
        <taxon>Pezizomycotina</taxon>
        <taxon>Sordariomycetes</taxon>
        <taxon>Hypocreomycetidae</taxon>
        <taxon>Hypocreales</taxon>
        <taxon>Nectriaceae</taxon>
        <taxon>Fusarium</taxon>
    </lineage>
</organism>
<dbReference type="Proteomes" id="UP000827133">
    <property type="component" value="Unassembled WGS sequence"/>
</dbReference>